<dbReference type="EMBL" id="JAJADQ010000013">
    <property type="protein sequence ID" value="MCB2380074.1"/>
    <property type="molecule type" value="Genomic_DNA"/>
</dbReference>
<organism evidence="3 4">
    <name type="scientific">Hymenobacter nitidus</name>
    <dbReference type="NCBI Taxonomy" id="2880929"/>
    <lineage>
        <taxon>Bacteria</taxon>
        <taxon>Pseudomonadati</taxon>
        <taxon>Bacteroidota</taxon>
        <taxon>Cytophagia</taxon>
        <taxon>Cytophagales</taxon>
        <taxon>Hymenobacteraceae</taxon>
        <taxon>Hymenobacter</taxon>
    </lineage>
</organism>
<keyword evidence="2" id="KW-1133">Transmembrane helix</keyword>
<dbReference type="Proteomes" id="UP001165297">
    <property type="component" value="Unassembled WGS sequence"/>
</dbReference>
<evidence type="ECO:0000256" key="1">
    <source>
        <dbReference type="SAM" id="MobiDB-lite"/>
    </source>
</evidence>
<proteinExistence type="predicted"/>
<keyword evidence="4" id="KW-1185">Reference proteome</keyword>
<dbReference type="RefSeq" id="WP_226189728.1">
    <property type="nucleotide sequence ID" value="NZ_JAJADQ010000013.1"/>
</dbReference>
<feature type="transmembrane region" description="Helical" evidence="2">
    <location>
        <begin position="59"/>
        <end position="78"/>
    </location>
</feature>
<gene>
    <name evidence="3" type="ORF">LGH70_20940</name>
</gene>
<protein>
    <recommendedName>
        <fullName evidence="5">DUF3618 domain-containing protein</fullName>
    </recommendedName>
</protein>
<sequence>MESQIEEQLEKIMPEDLARTFESAYHVLVQGDHDHIDDLLKHGGTLIKKAAQRFTPTQLILGIAALAAVAVVVVNRSMDSTDDSDAEDAGTSAEPVKENKPKANANKGPQNPDSH</sequence>
<evidence type="ECO:0008006" key="5">
    <source>
        <dbReference type="Google" id="ProtNLM"/>
    </source>
</evidence>
<evidence type="ECO:0000256" key="2">
    <source>
        <dbReference type="SAM" id="Phobius"/>
    </source>
</evidence>
<reference evidence="3" key="1">
    <citation type="submission" date="2021-10" db="EMBL/GenBank/DDBJ databases">
        <authorList>
            <person name="Dean J.D."/>
            <person name="Kim M.K."/>
            <person name="Newey C.N."/>
            <person name="Stoker T.S."/>
            <person name="Thompson D.W."/>
            <person name="Grose J.H."/>
        </authorList>
    </citation>
    <scope>NUCLEOTIDE SEQUENCE</scope>
    <source>
        <strain evidence="3">BT635</strain>
    </source>
</reference>
<evidence type="ECO:0000313" key="3">
    <source>
        <dbReference type="EMBL" id="MCB2380074.1"/>
    </source>
</evidence>
<feature type="region of interest" description="Disordered" evidence="1">
    <location>
        <begin position="78"/>
        <end position="115"/>
    </location>
</feature>
<comment type="caution">
    <text evidence="3">The sequence shown here is derived from an EMBL/GenBank/DDBJ whole genome shotgun (WGS) entry which is preliminary data.</text>
</comment>
<keyword evidence="2" id="KW-0812">Transmembrane</keyword>
<keyword evidence="2" id="KW-0472">Membrane</keyword>
<evidence type="ECO:0000313" key="4">
    <source>
        <dbReference type="Proteomes" id="UP001165297"/>
    </source>
</evidence>
<name>A0ABS8AKP7_9BACT</name>
<accession>A0ABS8AKP7</accession>